<dbReference type="EMBL" id="JBCITK010000001">
    <property type="protein sequence ID" value="MEN0645014.1"/>
    <property type="molecule type" value="Genomic_DNA"/>
</dbReference>
<evidence type="ECO:0000313" key="1">
    <source>
        <dbReference type="EMBL" id="MEN0645014.1"/>
    </source>
</evidence>
<reference evidence="1 2" key="1">
    <citation type="submission" date="2024-03" db="EMBL/GenBank/DDBJ databases">
        <title>Bacilli Hybrid Assemblies.</title>
        <authorList>
            <person name="Kovac J."/>
        </authorList>
    </citation>
    <scope>NUCLEOTIDE SEQUENCE [LARGE SCALE GENOMIC DNA]</scope>
    <source>
        <strain evidence="1 2">FSL R7-0666</strain>
    </source>
</reference>
<keyword evidence="2" id="KW-1185">Reference proteome</keyword>
<dbReference type="Pfam" id="PF09551">
    <property type="entry name" value="Spore_II_R"/>
    <property type="match status" value="1"/>
</dbReference>
<dbReference type="Proteomes" id="UP001418796">
    <property type="component" value="Unassembled WGS sequence"/>
</dbReference>
<dbReference type="NCBIfam" id="TIGR02837">
    <property type="entry name" value="spore_II_R"/>
    <property type="match status" value="1"/>
</dbReference>
<comment type="caution">
    <text evidence="1">The sequence shown here is derived from an EMBL/GenBank/DDBJ whole genome shotgun (WGS) entry which is preliminary data.</text>
</comment>
<sequence length="215" mass="24292">MKPQAIIYLLFSFFVLIISWEDQGNQAVAAFHQEVSQEDAIRLRILANSDSVADQKLKRDIRDQVNASITEWVTGIESKQEAMELIESKLSEVEAIVEAELAAKGLNQEYHVDFEQVDFPTKLYGNLVYPAGEYQAVLITLGEGLGENWWCVLFPPLCFIDMDQSNAVPQEEAEEVEVVEESDEDVEVSFFFVDFFKGLFDSLFGDDTTTVATNQ</sequence>
<name>A0ABU9VM79_9BACI</name>
<evidence type="ECO:0000313" key="2">
    <source>
        <dbReference type="Proteomes" id="UP001418796"/>
    </source>
</evidence>
<dbReference type="InterPro" id="IPR014202">
    <property type="entry name" value="Spore_II_R"/>
</dbReference>
<dbReference type="RefSeq" id="WP_343131627.1">
    <property type="nucleotide sequence ID" value="NZ_JBCITK010000001.1"/>
</dbReference>
<organism evidence="1 2">
    <name type="scientific">Alkalicoccobacillus gibsonii</name>
    <dbReference type="NCBI Taxonomy" id="79881"/>
    <lineage>
        <taxon>Bacteria</taxon>
        <taxon>Bacillati</taxon>
        <taxon>Bacillota</taxon>
        <taxon>Bacilli</taxon>
        <taxon>Bacillales</taxon>
        <taxon>Bacillaceae</taxon>
        <taxon>Alkalicoccobacillus</taxon>
    </lineage>
</organism>
<accession>A0ABU9VM79</accession>
<gene>
    <name evidence="1" type="primary">spoIIR</name>
    <name evidence="1" type="ORF">MKY91_17795</name>
</gene>
<proteinExistence type="predicted"/>
<protein>
    <submittedName>
        <fullName evidence="1">Stage II sporulation protein R</fullName>
    </submittedName>
</protein>